<feature type="compositionally biased region" description="Basic and acidic residues" evidence="1">
    <location>
        <begin position="319"/>
        <end position="339"/>
    </location>
</feature>
<gene>
    <name evidence="2" type="ORF">D0863_06565</name>
</gene>
<evidence type="ECO:0000256" key="1">
    <source>
        <dbReference type="SAM" id="MobiDB-lite"/>
    </source>
</evidence>
<proteinExistence type="predicted"/>
<feature type="region of interest" description="Disordered" evidence="1">
    <location>
        <begin position="306"/>
        <end position="339"/>
    </location>
</feature>
<organism evidence="2 3">
    <name type="scientific">Hortaea werneckii</name>
    <name type="common">Black yeast</name>
    <name type="synonym">Cladosporium werneckii</name>
    <dbReference type="NCBI Taxonomy" id="91943"/>
    <lineage>
        <taxon>Eukaryota</taxon>
        <taxon>Fungi</taxon>
        <taxon>Dikarya</taxon>
        <taxon>Ascomycota</taxon>
        <taxon>Pezizomycotina</taxon>
        <taxon>Dothideomycetes</taxon>
        <taxon>Dothideomycetidae</taxon>
        <taxon>Mycosphaerellales</taxon>
        <taxon>Teratosphaeriaceae</taxon>
        <taxon>Hortaea</taxon>
    </lineage>
</organism>
<dbReference type="OrthoDB" id="4708870at2759"/>
<evidence type="ECO:0000313" key="3">
    <source>
        <dbReference type="Proteomes" id="UP000269276"/>
    </source>
</evidence>
<name>A0A3M7DYC7_HORWE</name>
<comment type="caution">
    <text evidence="2">The sequence shown here is derived from an EMBL/GenBank/DDBJ whole genome shotgun (WGS) entry which is preliminary data.</text>
</comment>
<feature type="compositionally biased region" description="Polar residues" evidence="1">
    <location>
        <begin position="307"/>
        <end position="318"/>
    </location>
</feature>
<dbReference type="AlphaFoldDB" id="A0A3M7DYC7"/>
<sequence>MVRWEGPAPYTQRRTESISLIMGGNAFALASAEGHPQLQTPRMTSEVYHRLKVIYTNRLRSCFPDCAKIATLTEAPEKSNYGDIDFIISFPKKPASSAPEWSALANDIGAAGFIWHGPKTASFAVPQDGSMHPELAMRYHLQSDNPQDVHGSTKTPETLYAQIDLELVEDELFDWHTFYASYGDMSSLLGHIVRNFGFTCSDRGLWLRLQELDDCKRQPISLNIADKDGTILLSHDKTQVMRFLNLDPEMYERGFATRQELFEWLGSCRLIEWEAIDIRRGNADEKRREEKRGVFKAFLNEWLPANRPSTTSSGTEANKSSDKHSSVPKDPKIASVKDAKARTKLRARRSELAQEAIAFFAKREEYANKHEALVRNVSNAITSNILKNILKQVTGKNDNKKLNEIIRAFKRFVRVHISNRQLPDKNAQKDSIAVLAGRDEGEGNTRVILEISEEGHPDTESEVGKLLKERQVTDGEGRAETKYDLLDRDAVTGWLAQNWEELKALERQKRKTATDADGRTQQSSLD</sequence>
<dbReference type="EMBL" id="QWIP01000207">
    <property type="protein sequence ID" value="RMY69272.1"/>
    <property type="molecule type" value="Genomic_DNA"/>
</dbReference>
<accession>A0A3M7DYC7</accession>
<evidence type="ECO:0000313" key="2">
    <source>
        <dbReference type="EMBL" id="RMY69272.1"/>
    </source>
</evidence>
<protein>
    <submittedName>
        <fullName evidence="2">Uncharacterized protein</fullName>
    </submittedName>
</protein>
<reference evidence="2 3" key="1">
    <citation type="journal article" date="2018" name="BMC Genomics">
        <title>Genomic evidence for intraspecific hybridization in a clonal and extremely halotolerant yeast.</title>
        <authorList>
            <person name="Gostincar C."/>
            <person name="Stajich J.E."/>
            <person name="Zupancic J."/>
            <person name="Zalar P."/>
            <person name="Gunde-Cimerman N."/>
        </authorList>
    </citation>
    <scope>NUCLEOTIDE SEQUENCE [LARGE SCALE GENOMIC DNA]</scope>
    <source>
        <strain evidence="2 3">EXF-2682</strain>
    </source>
</reference>
<dbReference type="Proteomes" id="UP000269276">
    <property type="component" value="Unassembled WGS sequence"/>
</dbReference>